<proteinExistence type="predicted"/>
<dbReference type="EMBL" id="CP162551">
    <property type="protein sequence ID" value="XDI38550.1"/>
    <property type="molecule type" value="Genomic_DNA"/>
</dbReference>
<reference evidence="2" key="1">
    <citation type="submission" date="2024-07" db="EMBL/GenBank/DDBJ databases">
        <title>Identification and characteristics of an arsenic-resistant bacterial isolate, which belongs to a novel species.</title>
        <authorList>
            <person name="Juszczyk A."/>
            <person name="Kowalczyk A."/>
            <person name="Was K."/>
            <person name="Kosowicz W."/>
            <person name="Budzyn A."/>
            <person name="Latowski D."/>
        </authorList>
    </citation>
    <scope>NUCLEOTIDE SEQUENCE</scope>
    <source>
        <strain evidence="2">As8PL</strain>
    </source>
</reference>
<dbReference type="RefSeq" id="WP_368505828.1">
    <property type="nucleotide sequence ID" value="NZ_CP162551.1"/>
</dbReference>
<sequence length="164" mass="18760">MKIRPAGEQDATLLLNLMKKLDQSKMMLFEPGERKESIEPIKSMINHLSTQENAMLFVAEMDGLLVGYLTVQGGTVKRIKHRAYITIGVDEEYRGNGIATSLFDSLFKWAPNYGISRLELTVIKHNKPAFDLYRKMGFTLEGEKVHSLMIEGKPVNEYYLYKLI</sequence>
<organism evidence="2">
    <name type="scientific">Alkalihalophilus sp. As8PL</name>
    <dbReference type="NCBI Taxonomy" id="3237103"/>
    <lineage>
        <taxon>Bacteria</taxon>
        <taxon>Bacillati</taxon>
        <taxon>Bacillota</taxon>
        <taxon>Bacilli</taxon>
        <taxon>Bacillales</taxon>
        <taxon>Bacillaceae</taxon>
        <taxon>Alkalihalophilus</taxon>
    </lineage>
</organism>
<dbReference type="InterPro" id="IPR016181">
    <property type="entry name" value="Acyl_CoA_acyltransferase"/>
</dbReference>
<dbReference type="InterPro" id="IPR000182">
    <property type="entry name" value="GNAT_dom"/>
</dbReference>
<dbReference type="CDD" id="cd04301">
    <property type="entry name" value="NAT_SF"/>
    <property type="match status" value="1"/>
</dbReference>
<dbReference type="PANTHER" id="PTHR43415:SF3">
    <property type="entry name" value="GNAT-FAMILY ACETYLTRANSFERASE"/>
    <property type="match status" value="1"/>
</dbReference>
<name>A0AB39BYB6_9BACI</name>
<dbReference type="Gene3D" id="3.40.630.30">
    <property type="match status" value="1"/>
</dbReference>
<accession>A0AB39BYB6</accession>
<evidence type="ECO:0000259" key="1">
    <source>
        <dbReference type="PROSITE" id="PS51186"/>
    </source>
</evidence>
<feature type="domain" description="N-acetyltransferase" evidence="1">
    <location>
        <begin position="1"/>
        <end position="164"/>
    </location>
</feature>
<dbReference type="InterPro" id="IPR017255">
    <property type="entry name" value="AcTrfase_GNAT_prd"/>
</dbReference>
<dbReference type="AlphaFoldDB" id="A0AB39BYB6"/>
<dbReference type="PIRSF" id="PIRSF037663">
    <property type="entry name" value="Acetyltransf_GNAT_prd"/>
    <property type="match status" value="1"/>
</dbReference>
<dbReference type="PROSITE" id="PS51186">
    <property type="entry name" value="GNAT"/>
    <property type="match status" value="1"/>
</dbReference>
<dbReference type="Pfam" id="PF00583">
    <property type="entry name" value="Acetyltransf_1"/>
    <property type="match status" value="1"/>
</dbReference>
<evidence type="ECO:0000313" key="2">
    <source>
        <dbReference type="EMBL" id="XDI38550.1"/>
    </source>
</evidence>
<gene>
    <name evidence="2" type="ORF">AB3N04_09680</name>
</gene>
<dbReference type="GO" id="GO:0016747">
    <property type="term" value="F:acyltransferase activity, transferring groups other than amino-acyl groups"/>
    <property type="evidence" value="ECO:0007669"/>
    <property type="project" value="InterPro"/>
</dbReference>
<dbReference type="SUPFAM" id="SSF55729">
    <property type="entry name" value="Acyl-CoA N-acyltransferases (Nat)"/>
    <property type="match status" value="1"/>
</dbReference>
<protein>
    <submittedName>
        <fullName evidence="2">N-acetyltransferase family protein</fullName>
    </submittedName>
</protein>
<dbReference type="PANTHER" id="PTHR43415">
    <property type="entry name" value="SPERMIDINE N(1)-ACETYLTRANSFERASE"/>
    <property type="match status" value="1"/>
</dbReference>